<reference evidence="3" key="1">
    <citation type="submission" date="2024-01" db="EMBL/GenBank/DDBJ databases">
        <authorList>
            <person name="Webb A."/>
        </authorList>
    </citation>
    <scope>NUCLEOTIDE SEQUENCE</scope>
    <source>
        <strain evidence="3">Pm1</strain>
    </source>
</reference>
<comment type="caution">
    <text evidence="3">The sequence shown here is derived from an EMBL/GenBank/DDBJ whole genome shotgun (WGS) entry which is preliminary data.</text>
</comment>
<sequence>MGFSTLFALSVNLRLLVNASQAPSLDDPHDMLPTAQENASKPGESLAVVHPFVVQDLEDRGFRSEYVLDAINFVLDITRSPEPSTIALREEEGKVERLILSHLPANSDKHPVVTVVHHKGPADFRFTGEAYERACELPVVKTPVFARLYDDLVESIGPNAALRQLQYRPGGPWQVTAIHNEMLQQAQFASWFKAAKDPKPLEEAATIDKVELAGHPTEPEKVAKHYDDFINGMLQLSRSHVDTVESQTSSIFDGFKTGEHEIACESILSERINIRKVLDTYSGATTTLGVEDLGVLSQKKRIEDIMFGIWFIYKIEPFALQRQRLNSYKWLDEYKTFIDRYTRFIKKQQTEVSKLRVQHPRDGDTLNDPKRHRTAY</sequence>
<name>A0AAV1UH00_9STRA</name>
<accession>A0AAV1UH00</accession>
<dbReference type="EMBL" id="CAKLBY020000195">
    <property type="protein sequence ID" value="CAK7933665.1"/>
    <property type="molecule type" value="Genomic_DNA"/>
</dbReference>
<feature type="compositionally biased region" description="Basic and acidic residues" evidence="1">
    <location>
        <begin position="359"/>
        <end position="369"/>
    </location>
</feature>
<feature type="signal peptide" evidence="2">
    <location>
        <begin position="1"/>
        <end position="19"/>
    </location>
</feature>
<organism evidence="3 4">
    <name type="scientific">Peronospora matthiolae</name>
    <dbReference type="NCBI Taxonomy" id="2874970"/>
    <lineage>
        <taxon>Eukaryota</taxon>
        <taxon>Sar</taxon>
        <taxon>Stramenopiles</taxon>
        <taxon>Oomycota</taxon>
        <taxon>Peronosporomycetes</taxon>
        <taxon>Peronosporales</taxon>
        <taxon>Peronosporaceae</taxon>
        <taxon>Peronospora</taxon>
    </lineage>
</organism>
<feature type="chain" id="PRO_5043617799" evidence="2">
    <location>
        <begin position="20"/>
        <end position="376"/>
    </location>
</feature>
<gene>
    <name evidence="3" type="ORF">PM001_LOCUS18815</name>
</gene>
<keyword evidence="2" id="KW-0732">Signal</keyword>
<evidence type="ECO:0000256" key="1">
    <source>
        <dbReference type="SAM" id="MobiDB-lite"/>
    </source>
</evidence>
<protein>
    <submittedName>
        <fullName evidence="3">Uncharacterized protein</fullName>
    </submittedName>
</protein>
<evidence type="ECO:0000313" key="3">
    <source>
        <dbReference type="EMBL" id="CAK7933665.1"/>
    </source>
</evidence>
<dbReference type="AlphaFoldDB" id="A0AAV1UH00"/>
<dbReference type="Proteomes" id="UP001162060">
    <property type="component" value="Unassembled WGS sequence"/>
</dbReference>
<evidence type="ECO:0000256" key="2">
    <source>
        <dbReference type="SAM" id="SignalP"/>
    </source>
</evidence>
<feature type="region of interest" description="Disordered" evidence="1">
    <location>
        <begin position="355"/>
        <end position="376"/>
    </location>
</feature>
<proteinExistence type="predicted"/>
<evidence type="ECO:0000313" key="4">
    <source>
        <dbReference type="Proteomes" id="UP001162060"/>
    </source>
</evidence>